<dbReference type="GeneID" id="30983400"/>
<keyword evidence="2" id="KW-1185">Reference proteome</keyword>
<sequence>MASRKHSRAVDDDELHIAGKRIKLDHLFGSLHLDEQSSSHRHDPSPYAIPAVAFQAPELPFQAVPPDFNAYIAHKIRSHYTEVLVSKMALIPWYDFRVLVVYRFQRWVVRMFRRFVVRYNLHHGARVPLVRSYDKVMRLALQNGLSQPQLFDIVLQENHREMARLHEKHVQHELAQQEADFKDISYGYWDNLHGFALPGDEEMDWEADSDVDLDPRGSIESNYGSYYHDYHDTTRG</sequence>
<name>A0A1E4SRP8_9ASCO</name>
<accession>A0A1E4SRP8</accession>
<evidence type="ECO:0000313" key="1">
    <source>
        <dbReference type="EMBL" id="ODV82174.1"/>
    </source>
</evidence>
<dbReference type="AlphaFoldDB" id="A0A1E4SRP8"/>
<organism evidence="1 2">
    <name type="scientific">Suhomyces tanzawaensis NRRL Y-17324</name>
    <dbReference type="NCBI Taxonomy" id="984487"/>
    <lineage>
        <taxon>Eukaryota</taxon>
        <taxon>Fungi</taxon>
        <taxon>Dikarya</taxon>
        <taxon>Ascomycota</taxon>
        <taxon>Saccharomycotina</taxon>
        <taxon>Pichiomycetes</taxon>
        <taxon>Debaryomycetaceae</taxon>
        <taxon>Suhomyces</taxon>
    </lineage>
</organism>
<reference evidence="2" key="1">
    <citation type="submission" date="2016-05" db="EMBL/GenBank/DDBJ databases">
        <title>Comparative genomics of biotechnologically important yeasts.</title>
        <authorList>
            <consortium name="DOE Joint Genome Institute"/>
            <person name="Riley R."/>
            <person name="Haridas S."/>
            <person name="Wolfe K.H."/>
            <person name="Lopes M.R."/>
            <person name="Hittinger C.T."/>
            <person name="Goker M."/>
            <person name="Salamov A."/>
            <person name="Wisecaver J."/>
            <person name="Long T.M."/>
            <person name="Aerts A.L."/>
            <person name="Barry K."/>
            <person name="Choi C."/>
            <person name="Clum A."/>
            <person name="Coughlan A.Y."/>
            <person name="Deshpande S."/>
            <person name="Douglass A.P."/>
            <person name="Hanson S.J."/>
            <person name="Klenk H.-P."/>
            <person name="Labutti K."/>
            <person name="Lapidus A."/>
            <person name="Lindquist E."/>
            <person name="Lipzen A."/>
            <person name="Meier-Kolthoff J.P."/>
            <person name="Ohm R.A."/>
            <person name="Otillar R.P."/>
            <person name="Pangilinan J."/>
            <person name="Peng Y."/>
            <person name="Rokas A."/>
            <person name="Rosa C.A."/>
            <person name="Scheuner C."/>
            <person name="Sibirny A.A."/>
            <person name="Slot J.C."/>
            <person name="Stielow J.B."/>
            <person name="Sun H."/>
            <person name="Kurtzman C.P."/>
            <person name="Blackwell M."/>
            <person name="Grigoriev I.V."/>
            <person name="Jeffries T.W."/>
        </authorList>
    </citation>
    <scope>NUCLEOTIDE SEQUENCE [LARGE SCALE GENOMIC DNA]</scope>
    <source>
        <strain evidence="2">NRRL Y-17324</strain>
    </source>
</reference>
<evidence type="ECO:0000313" key="2">
    <source>
        <dbReference type="Proteomes" id="UP000094285"/>
    </source>
</evidence>
<proteinExistence type="predicted"/>
<dbReference type="EMBL" id="KV453909">
    <property type="protein sequence ID" value="ODV82174.1"/>
    <property type="molecule type" value="Genomic_DNA"/>
</dbReference>
<gene>
    <name evidence="1" type="ORF">CANTADRAFT_45916</name>
</gene>
<protein>
    <submittedName>
        <fullName evidence="1">Uncharacterized protein</fullName>
    </submittedName>
</protein>
<dbReference type="RefSeq" id="XP_020067296.1">
    <property type="nucleotide sequence ID" value="XM_020209264.1"/>
</dbReference>
<dbReference type="Proteomes" id="UP000094285">
    <property type="component" value="Unassembled WGS sequence"/>
</dbReference>
<dbReference type="OrthoDB" id="4084459at2759"/>